<proteinExistence type="predicted"/>
<dbReference type="EMBL" id="CP000950">
    <property type="protein sequence ID" value="ACA68871.1"/>
    <property type="molecule type" value="Genomic_DNA"/>
</dbReference>
<name>A0A0H3B495_YERPY</name>
<evidence type="ECO:0000313" key="1">
    <source>
        <dbReference type="EMBL" id="ACA68871.1"/>
    </source>
</evidence>
<organism evidence="1">
    <name type="scientific">Yersinia pseudotuberculosis serotype O:3 (strain YPIII)</name>
    <dbReference type="NCBI Taxonomy" id="502800"/>
    <lineage>
        <taxon>Bacteria</taxon>
        <taxon>Pseudomonadati</taxon>
        <taxon>Pseudomonadota</taxon>
        <taxon>Gammaproteobacteria</taxon>
        <taxon>Enterobacterales</taxon>
        <taxon>Yersiniaceae</taxon>
        <taxon>Yersinia</taxon>
    </lineage>
</organism>
<dbReference type="KEGG" id="ypy:YPK_2594"/>
<protein>
    <submittedName>
        <fullName evidence="1">Uncharacterized protein</fullName>
    </submittedName>
</protein>
<sequence>MQDLNASLTAFNAIVNGMAVEVGYEGLSELQGIRYTKLELRLSLPGCKEATSAWELCLTGGEANTVLLAETHNVPGKPDHRLAAPTSEYYSGRYKRAAEGNNLEIRAEVWVNESRYGKATLDVNYWPDKTDPQYQLALVVNTEK</sequence>
<dbReference type="AlphaFoldDB" id="A0A0H3B495"/>
<gene>
    <name evidence="1" type="ordered locus">YPK_2594</name>
</gene>
<dbReference type="PATRIC" id="fig|502800.11.peg.3292"/>
<accession>A0A0H3B495</accession>
<dbReference type="RefSeq" id="WP_012304278.1">
    <property type="nucleotide sequence ID" value="NZ_CP009792.1"/>
</dbReference>
<reference evidence="1" key="1">
    <citation type="submission" date="2008-02" db="EMBL/GenBank/DDBJ databases">
        <title>Complete sequence of Yersinia pseudotuberculosis YPIII.</title>
        <authorList>
            <consortium name="US DOE Joint Genome Institute"/>
            <person name="Challacombe J.F."/>
            <person name="Bruce D."/>
            <person name="Detter J.C."/>
            <person name="Green L."/>
            <person name="Land M."/>
            <person name="Munk C."/>
            <person name="Lindler L.E."/>
            <person name="Nikolich M.P."/>
            <person name="Brettin T."/>
        </authorList>
    </citation>
    <scope>NUCLEOTIDE SEQUENCE</scope>
    <source>
        <strain evidence="1">YPIII</strain>
    </source>
</reference>